<keyword evidence="5 9" id="KW-0479">Metal-binding</keyword>
<comment type="cofactor">
    <cofactor evidence="1 9">
        <name>heme</name>
        <dbReference type="ChEBI" id="CHEBI:30413"/>
    </cofactor>
</comment>
<dbReference type="GO" id="GO:0005506">
    <property type="term" value="F:iron ion binding"/>
    <property type="evidence" value="ECO:0007669"/>
    <property type="project" value="InterPro"/>
</dbReference>
<dbReference type="PANTHER" id="PTHR46300:SF7">
    <property type="entry name" value="P450, PUTATIVE (EUROFUNG)-RELATED"/>
    <property type="match status" value="1"/>
</dbReference>
<name>A0AAD5W1J8_9AGAR</name>
<dbReference type="EMBL" id="JANIEX010000027">
    <property type="protein sequence ID" value="KAJ3575773.1"/>
    <property type="molecule type" value="Genomic_DNA"/>
</dbReference>
<evidence type="ECO:0000256" key="5">
    <source>
        <dbReference type="ARBA" id="ARBA00022723"/>
    </source>
</evidence>
<dbReference type="InterPro" id="IPR036396">
    <property type="entry name" value="Cyt_P450_sf"/>
</dbReference>
<dbReference type="PRINTS" id="PR00463">
    <property type="entry name" value="EP450I"/>
</dbReference>
<dbReference type="GO" id="GO:0020037">
    <property type="term" value="F:heme binding"/>
    <property type="evidence" value="ECO:0007669"/>
    <property type="project" value="InterPro"/>
</dbReference>
<keyword evidence="7 9" id="KW-0408">Iron</keyword>
<dbReference type="InterPro" id="IPR002401">
    <property type="entry name" value="Cyt_P450_E_grp-I"/>
</dbReference>
<dbReference type="GO" id="GO:0016705">
    <property type="term" value="F:oxidoreductase activity, acting on paired donors, with incorporation or reduction of molecular oxygen"/>
    <property type="evidence" value="ECO:0007669"/>
    <property type="project" value="InterPro"/>
</dbReference>
<keyword evidence="6 10" id="KW-0560">Oxidoreductase</keyword>
<evidence type="ECO:0000256" key="2">
    <source>
        <dbReference type="ARBA" id="ARBA00005179"/>
    </source>
</evidence>
<proteinExistence type="inferred from homology"/>
<gene>
    <name evidence="11" type="ORF">NP233_g871</name>
</gene>
<dbReference type="AlphaFoldDB" id="A0AAD5W1J8"/>
<protein>
    <recommendedName>
        <fullName evidence="13">Cytochrome P450</fullName>
    </recommendedName>
</protein>
<evidence type="ECO:0000256" key="7">
    <source>
        <dbReference type="ARBA" id="ARBA00023004"/>
    </source>
</evidence>
<dbReference type="Gene3D" id="1.10.630.10">
    <property type="entry name" value="Cytochrome P450"/>
    <property type="match status" value="1"/>
</dbReference>
<dbReference type="InterPro" id="IPR001128">
    <property type="entry name" value="Cyt_P450"/>
</dbReference>
<dbReference type="Proteomes" id="UP001213000">
    <property type="component" value="Unassembled WGS sequence"/>
</dbReference>
<evidence type="ECO:0000313" key="12">
    <source>
        <dbReference type="Proteomes" id="UP001213000"/>
    </source>
</evidence>
<keyword evidence="12" id="KW-1185">Reference proteome</keyword>
<evidence type="ECO:0008006" key="13">
    <source>
        <dbReference type="Google" id="ProtNLM"/>
    </source>
</evidence>
<dbReference type="Pfam" id="PF00067">
    <property type="entry name" value="p450"/>
    <property type="match status" value="1"/>
</dbReference>
<dbReference type="PRINTS" id="PR00385">
    <property type="entry name" value="P450"/>
</dbReference>
<evidence type="ECO:0000256" key="1">
    <source>
        <dbReference type="ARBA" id="ARBA00001971"/>
    </source>
</evidence>
<dbReference type="InterPro" id="IPR017972">
    <property type="entry name" value="Cyt_P450_CS"/>
</dbReference>
<dbReference type="InterPro" id="IPR050364">
    <property type="entry name" value="Cytochrome_P450_fung"/>
</dbReference>
<evidence type="ECO:0000256" key="9">
    <source>
        <dbReference type="PIRSR" id="PIRSR602401-1"/>
    </source>
</evidence>
<feature type="binding site" description="axial binding residue" evidence="9">
    <location>
        <position position="480"/>
    </location>
    <ligand>
        <name>heme</name>
        <dbReference type="ChEBI" id="CHEBI:30413"/>
    </ligand>
    <ligandPart>
        <name>Fe</name>
        <dbReference type="ChEBI" id="CHEBI:18248"/>
    </ligandPart>
</feature>
<evidence type="ECO:0000256" key="4">
    <source>
        <dbReference type="ARBA" id="ARBA00022617"/>
    </source>
</evidence>
<dbReference type="GO" id="GO:0004497">
    <property type="term" value="F:monooxygenase activity"/>
    <property type="evidence" value="ECO:0007669"/>
    <property type="project" value="UniProtKB-KW"/>
</dbReference>
<dbReference type="CDD" id="cd11065">
    <property type="entry name" value="CYP64-like"/>
    <property type="match status" value="1"/>
</dbReference>
<accession>A0AAD5W1J8</accession>
<keyword evidence="8 10" id="KW-0503">Monooxygenase</keyword>
<evidence type="ECO:0000256" key="3">
    <source>
        <dbReference type="ARBA" id="ARBA00010617"/>
    </source>
</evidence>
<comment type="similarity">
    <text evidence="3 10">Belongs to the cytochrome P450 family.</text>
</comment>
<evidence type="ECO:0000256" key="6">
    <source>
        <dbReference type="ARBA" id="ARBA00023002"/>
    </source>
</evidence>
<evidence type="ECO:0000313" key="11">
    <source>
        <dbReference type="EMBL" id="KAJ3575773.1"/>
    </source>
</evidence>
<comment type="pathway">
    <text evidence="2">Secondary metabolite biosynthesis.</text>
</comment>
<evidence type="ECO:0000256" key="10">
    <source>
        <dbReference type="RuleBase" id="RU000461"/>
    </source>
</evidence>
<dbReference type="PANTHER" id="PTHR46300">
    <property type="entry name" value="P450, PUTATIVE (EUROFUNG)-RELATED-RELATED"/>
    <property type="match status" value="1"/>
</dbReference>
<dbReference type="SUPFAM" id="SSF48264">
    <property type="entry name" value="Cytochrome P450"/>
    <property type="match status" value="1"/>
</dbReference>
<keyword evidence="4 9" id="KW-0349">Heme</keyword>
<reference evidence="11" key="1">
    <citation type="submission" date="2022-07" db="EMBL/GenBank/DDBJ databases">
        <title>Genome Sequence of Leucocoprinus birnbaumii.</title>
        <authorList>
            <person name="Buettner E."/>
        </authorList>
    </citation>
    <scope>NUCLEOTIDE SEQUENCE</scope>
    <source>
        <strain evidence="11">VT141</strain>
    </source>
</reference>
<dbReference type="PROSITE" id="PS00086">
    <property type="entry name" value="CYTOCHROME_P450"/>
    <property type="match status" value="1"/>
</dbReference>
<sequence length="546" mass="61738">MPSHQRVMDPLADCLSLTTASSAAVLATLTWFVYKTKSAPRYPPGPTKWLPWVGSLFYIPTCKAWEGFERIGKEYDSDILHFQGAGMNLIILNSEQAADDLLNKRSAIYSSRPFMSILDMTGWDWMMAHIPYNSAWREQRKLFQKYLHPTKPEVYQQRFLSVIRDRLIPNLRALESTASLDWVSVFEHAIGSAAMSLVYGIPPSSKGSRFFAPNTPGAVKQDQENPRSLESLIRLAKAAVESLNTAIAEAAIVFDIFPMLRYFPSWFPGLELKEKISKWQKIAVDFNLHTFDVGRSLIEEGKAEESFISKSLEADRGASQSNLDVIRNTAGSMFAAGFDTPLATIRTFIFAMLLHPNVQKRAQQELDQLLATENRRLPEWNDRERLPYLTAVIREVLRWRPIAPITSPHTVTQDDEYKGYFIPKDSTLLTNLWLILRHEQTYGPCTDEFRPERFLDAEGKLNSGIKDPADVIFGFGRRTCPGSHVALYTVFMMAAHILATFDIVGVMDVHGAVRTPSLDWPGPPDFVICAPLPFECKFVPRHGSET</sequence>
<evidence type="ECO:0000256" key="8">
    <source>
        <dbReference type="ARBA" id="ARBA00023033"/>
    </source>
</evidence>
<comment type="caution">
    <text evidence="11">The sequence shown here is derived from an EMBL/GenBank/DDBJ whole genome shotgun (WGS) entry which is preliminary data.</text>
</comment>
<organism evidence="11 12">
    <name type="scientific">Leucocoprinus birnbaumii</name>
    <dbReference type="NCBI Taxonomy" id="56174"/>
    <lineage>
        <taxon>Eukaryota</taxon>
        <taxon>Fungi</taxon>
        <taxon>Dikarya</taxon>
        <taxon>Basidiomycota</taxon>
        <taxon>Agaricomycotina</taxon>
        <taxon>Agaricomycetes</taxon>
        <taxon>Agaricomycetidae</taxon>
        <taxon>Agaricales</taxon>
        <taxon>Agaricineae</taxon>
        <taxon>Agaricaceae</taxon>
        <taxon>Leucocoprinus</taxon>
    </lineage>
</organism>